<reference evidence="1 2" key="1">
    <citation type="submission" date="2024-01" db="EMBL/GenBank/DDBJ databases">
        <title>the genome sequence of strain Microbacterium schleiferi NBRC 15075.</title>
        <authorList>
            <person name="Ding Y."/>
            <person name="Zhang G."/>
        </authorList>
    </citation>
    <scope>NUCLEOTIDE SEQUENCE [LARGE SCALE GENOMIC DNA]</scope>
    <source>
        <strain evidence="1 2">NBRC 15075</strain>
    </source>
</reference>
<proteinExistence type="predicted"/>
<evidence type="ECO:0000313" key="2">
    <source>
        <dbReference type="Proteomes" id="UP001351900"/>
    </source>
</evidence>
<keyword evidence="2" id="KW-1185">Reference proteome</keyword>
<accession>A0ABU7V6C7</accession>
<protein>
    <submittedName>
        <fullName evidence="1">Uncharacterized protein</fullName>
    </submittedName>
</protein>
<evidence type="ECO:0000313" key="1">
    <source>
        <dbReference type="EMBL" id="MEF2254818.1"/>
    </source>
</evidence>
<name>A0ABU7V6C7_9MICO</name>
<sequence>MMTFWNRVTRLFVRKPVSFSEAKEGREAQEAVDRARAAAQHQFQERTVRNSGWFM</sequence>
<comment type="caution">
    <text evidence="1">The sequence shown here is derived from an EMBL/GenBank/DDBJ whole genome shotgun (WGS) entry which is preliminary data.</text>
</comment>
<dbReference type="RefSeq" id="WP_300590610.1">
    <property type="nucleotide sequence ID" value="NZ_BAAAUO010000002.1"/>
</dbReference>
<gene>
    <name evidence="1" type="ORF">V2V91_06645</name>
</gene>
<dbReference type="EMBL" id="JAZHOV010000003">
    <property type="protein sequence ID" value="MEF2254818.1"/>
    <property type="molecule type" value="Genomic_DNA"/>
</dbReference>
<organism evidence="1 2">
    <name type="scientific">Microbacterium schleiferi</name>
    <dbReference type="NCBI Taxonomy" id="69362"/>
    <lineage>
        <taxon>Bacteria</taxon>
        <taxon>Bacillati</taxon>
        <taxon>Actinomycetota</taxon>
        <taxon>Actinomycetes</taxon>
        <taxon>Micrococcales</taxon>
        <taxon>Microbacteriaceae</taxon>
        <taxon>Microbacterium</taxon>
    </lineage>
</organism>
<dbReference type="Proteomes" id="UP001351900">
    <property type="component" value="Unassembled WGS sequence"/>
</dbReference>